<comment type="catalytic activity">
    <reaction evidence="15 16">
        <text>a ubiquinone + NADH + 5 H(+)(in) = a ubiquinol + NAD(+) + 4 H(+)(out)</text>
        <dbReference type="Rhea" id="RHEA:29091"/>
        <dbReference type="Rhea" id="RHEA-COMP:9565"/>
        <dbReference type="Rhea" id="RHEA-COMP:9566"/>
        <dbReference type="ChEBI" id="CHEBI:15378"/>
        <dbReference type="ChEBI" id="CHEBI:16389"/>
        <dbReference type="ChEBI" id="CHEBI:17976"/>
        <dbReference type="ChEBI" id="CHEBI:57540"/>
        <dbReference type="ChEBI" id="CHEBI:57945"/>
        <dbReference type="EC" id="7.1.1.2"/>
    </reaction>
</comment>
<keyword evidence="5" id="KW-0679">Respiratory chain</keyword>
<feature type="transmembrane region" description="Helical" evidence="16">
    <location>
        <begin position="413"/>
        <end position="434"/>
    </location>
</feature>
<feature type="transmembrane region" description="Helical" evidence="16">
    <location>
        <begin position="122"/>
        <end position="139"/>
    </location>
</feature>
<dbReference type="GO" id="GO:0005743">
    <property type="term" value="C:mitochondrial inner membrane"/>
    <property type="evidence" value="ECO:0007669"/>
    <property type="project" value="UniProtKB-SubCell"/>
</dbReference>
<evidence type="ECO:0000256" key="1">
    <source>
        <dbReference type="ARBA" id="ARBA00004448"/>
    </source>
</evidence>
<feature type="domain" description="NADH:quinone oxidoreductase/Mrp antiporter transmembrane" evidence="17">
    <location>
        <begin position="139"/>
        <end position="421"/>
    </location>
</feature>
<feature type="transmembrane region" description="Helical" evidence="16">
    <location>
        <begin position="279"/>
        <end position="300"/>
    </location>
</feature>
<keyword evidence="4 16" id="KW-0813">Transport</keyword>
<dbReference type="PRINTS" id="PR01434">
    <property type="entry name" value="NADHDHGNASE5"/>
</dbReference>
<feature type="transmembrane region" description="Helical" evidence="16">
    <location>
        <begin position="374"/>
        <end position="393"/>
    </location>
</feature>
<evidence type="ECO:0000256" key="12">
    <source>
        <dbReference type="ARBA" id="ARBA00023075"/>
    </source>
</evidence>
<evidence type="ECO:0000256" key="9">
    <source>
        <dbReference type="ARBA" id="ARBA00022982"/>
    </source>
</evidence>
<feature type="domain" description="NADH dehydrogenase subunit 5 C-terminal" evidence="19">
    <location>
        <begin position="428"/>
        <end position="609"/>
    </location>
</feature>
<dbReference type="Pfam" id="PF00361">
    <property type="entry name" value="Proton_antipo_M"/>
    <property type="match status" value="1"/>
</dbReference>
<feature type="transmembrane region" description="Helical" evidence="16">
    <location>
        <begin position="307"/>
        <end position="325"/>
    </location>
</feature>
<evidence type="ECO:0000256" key="11">
    <source>
        <dbReference type="ARBA" id="ARBA00023027"/>
    </source>
</evidence>
<keyword evidence="7" id="KW-0999">Mitochondrion inner membrane</keyword>
<dbReference type="GO" id="GO:0008137">
    <property type="term" value="F:NADH dehydrogenase (ubiquinone) activity"/>
    <property type="evidence" value="ECO:0007669"/>
    <property type="project" value="UniProtKB-EC"/>
</dbReference>
<evidence type="ECO:0000256" key="8">
    <source>
        <dbReference type="ARBA" id="ARBA00022967"/>
    </source>
</evidence>
<evidence type="ECO:0000256" key="2">
    <source>
        <dbReference type="ARBA" id="ARBA00012944"/>
    </source>
</evidence>
<dbReference type="PANTHER" id="PTHR42829:SF2">
    <property type="entry name" value="NADH-UBIQUINONE OXIDOREDUCTASE CHAIN 5"/>
    <property type="match status" value="1"/>
</dbReference>
<evidence type="ECO:0000256" key="5">
    <source>
        <dbReference type="ARBA" id="ARBA00022660"/>
    </source>
</evidence>
<dbReference type="Pfam" id="PF06455">
    <property type="entry name" value="NADH5_C"/>
    <property type="match status" value="1"/>
</dbReference>
<dbReference type="AlphaFoldDB" id="M4YP17"/>
<sequence>MHPSPIIMTSTLIIIFALLIYPVLSTLNPQPQKDNWALLQVKTAVKLAFLVSLLPLFLFLNEGTETITTSWSWMNTTTFDINISFKFDHYSIMFTPIALYVTWSILEFASWYMHSDPYMNRFFKYLLIFLIAMIILVTANNLFQLFIGWEGVGIMSFLLIGWWYGRADANTAALQAVIYNRVGDIGLIFAMAWMATNLNSWEMQQMFVTAKDFDLTFPLLGLIVAATGKSAQFGLHPWLPSAMEGPTPVSALLHSSTMVVAGIFLLVRMSPLLENNQTALTICLCLGALTTLFTATCALTQNDIKKIVAFSTSSQLGLMMVTIGLNQPQLAFLHICTHAFFKAMLFLCSGSIIHSLNDEQDIRKMGGMHHLTPFTSTCMTIGSLALTGTPFLAGFFSKDAIIEAVNTSSLNAWALILTLLATSFTAIYSLRVIFFVSMGHPRFNALSPINENNRAVINPIKRLAWGSIVAGLLITTNLLPLKTPVMSMPPLLKLAALAVTISGLLIALELASLTSKQYKPTPHLQTHHFSNMLGFFPAIIHRLPPKVNLVLGQTIASQMIDQTWLEKTGPKATATLNIPLITTTSNAQRGMVKTYLVLFLITMMLAMLIVSI</sequence>
<keyword evidence="11 16" id="KW-0520">NAD</keyword>
<feature type="transmembrane region" description="Helical" evidence="16">
    <location>
        <begin position="247"/>
        <end position="267"/>
    </location>
</feature>
<dbReference type="InterPro" id="IPR001516">
    <property type="entry name" value="Proton_antipo_N"/>
</dbReference>
<evidence type="ECO:0000256" key="4">
    <source>
        <dbReference type="ARBA" id="ARBA00022448"/>
    </source>
</evidence>
<keyword evidence="10 16" id="KW-1133">Transmembrane helix</keyword>
<reference evidence="20" key="2">
    <citation type="journal article" date="2014" name="Mitochondrial DNA">
        <title>Complete mitochondrial genome of the chocolate hind Cephalopholis boenak (Pisces: Perciformes).</title>
        <authorList>
            <person name="Li J.L."/>
            <person name="Liu M."/>
            <person name="Wang Y.Y."/>
        </authorList>
    </citation>
    <scope>NUCLEOTIDE SEQUENCE</scope>
</reference>
<feature type="transmembrane region" description="Helical" evidence="16">
    <location>
        <begin position="463"/>
        <end position="479"/>
    </location>
</feature>
<keyword evidence="8" id="KW-1278">Translocase</keyword>
<feature type="transmembrane region" description="Helical" evidence="16">
    <location>
        <begin position="215"/>
        <end position="235"/>
    </location>
</feature>
<evidence type="ECO:0000259" key="18">
    <source>
        <dbReference type="Pfam" id="PF00662"/>
    </source>
</evidence>
<dbReference type="GO" id="GO:0015990">
    <property type="term" value="P:electron transport coupled proton transport"/>
    <property type="evidence" value="ECO:0007669"/>
    <property type="project" value="TreeGrafter"/>
</dbReference>
<proteinExistence type="inferred from homology"/>
<protein>
    <recommendedName>
        <fullName evidence="3 16">NADH-ubiquinone oxidoreductase chain 5</fullName>
        <ecNumber evidence="2 16">7.1.1.2</ecNumber>
    </recommendedName>
</protein>
<feature type="domain" description="NADH-Ubiquinone oxidoreductase (complex I) chain 5 N-terminal" evidence="18">
    <location>
        <begin position="73"/>
        <end position="123"/>
    </location>
</feature>
<keyword evidence="9" id="KW-0249">Electron transport</keyword>
<dbReference type="EMBL" id="KC537759">
    <property type="protein sequence ID" value="AGI48845.1"/>
    <property type="molecule type" value="Genomic_DNA"/>
</dbReference>
<evidence type="ECO:0000256" key="3">
    <source>
        <dbReference type="ARBA" id="ARBA00021096"/>
    </source>
</evidence>
<dbReference type="NCBIfam" id="TIGR01974">
    <property type="entry name" value="NDH_I_L"/>
    <property type="match status" value="1"/>
</dbReference>
<evidence type="ECO:0000259" key="19">
    <source>
        <dbReference type="Pfam" id="PF06455"/>
    </source>
</evidence>
<dbReference type="InterPro" id="IPR018393">
    <property type="entry name" value="NADHpl_OxRdtase_5_subgr"/>
</dbReference>
<evidence type="ECO:0000256" key="15">
    <source>
        <dbReference type="ARBA" id="ARBA00049551"/>
    </source>
</evidence>
<comment type="similarity">
    <text evidence="16">Belongs to the complex I subunit 5 family.</text>
</comment>
<comment type="subcellular location">
    <subcellularLocation>
        <location evidence="1">Mitochondrion inner membrane</location>
        <topology evidence="1">Multi-pass membrane protein</topology>
    </subcellularLocation>
</comment>
<evidence type="ECO:0000313" key="20">
    <source>
        <dbReference type="EMBL" id="AGI48845.1"/>
    </source>
</evidence>
<dbReference type="EC" id="7.1.1.2" evidence="2 16"/>
<name>M4YP17_CEPBO</name>
<gene>
    <name evidence="20" type="primary">ND5</name>
</gene>
<dbReference type="RefSeq" id="YP_007890904.1">
    <property type="nucleotide sequence ID" value="NC_021134.1"/>
</dbReference>
<evidence type="ECO:0000256" key="7">
    <source>
        <dbReference type="ARBA" id="ARBA00022792"/>
    </source>
</evidence>
<comment type="function">
    <text evidence="16">Core subunit of the mitochondrial membrane respiratory chain NADH dehydrogenase (Complex I) which catalyzes electron transfer from NADH through the respiratory chain, using ubiquinone as an electron acceptor. Essential for the catalytic activity and assembly of complex I.</text>
</comment>
<dbReference type="InterPro" id="IPR010934">
    <property type="entry name" value="NADH_DH_su5_C"/>
</dbReference>
<feature type="transmembrane region" description="Helical" evidence="16">
    <location>
        <begin position="6"/>
        <end position="24"/>
    </location>
</feature>
<dbReference type="CTD" id="4540"/>
<keyword evidence="6 16" id="KW-0812">Transmembrane</keyword>
<geneLocation type="mitochondrion" evidence="20"/>
<organism evidence="20">
    <name type="scientific">Cephalopholis boenak</name>
    <name type="common">Chocolate hind</name>
    <name type="synonym">Bodianus boenak</name>
    <dbReference type="NCBI Taxonomy" id="91743"/>
    <lineage>
        <taxon>Eukaryota</taxon>
        <taxon>Metazoa</taxon>
        <taxon>Chordata</taxon>
        <taxon>Craniata</taxon>
        <taxon>Vertebrata</taxon>
        <taxon>Euteleostomi</taxon>
        <taxon>Actinopterygii</taxon>
        <taxon>Neopterygii</taxon>
        <taxon>Teleostei</taxon>
        <taxon>Neoteleostei</taxon>
        <taxon>Acanthomorphata</taxon>
        <taxon>Eupercaria</taxon>
        <taxon>Perciformes</taxon>
        <taxon>Serranoidei</taxon>
        <taxon>Serranidae</taxon>
        <taxon>Epinephelinae</taxon>
        <taxon>Epinephelini</taxon>
        <taxon>Cephalopholis</taxon>
    </lineage>
</organism>
<feature type="transmembrane region" description="Helical" evidence="16">
    <location>
        <begin position="145"/>
        <end position="165"/>
    </location>
</feature>
<evidence type="ECO:0000256" key="16">
    <source>
        <dbReference type="RuleBase" id="RU003404"/>
    </source>
</evidence>
<reference evidence="20" key="1">
    <citation type="submission" date="2013-01" db="EMBL/GenBank/DDBJ databases">
        <authorList>
            <person name="Li J.-L."/>
            <person name="Chen X."/>
            <person name="Liu M."/>
            <person name="Wang Y.-Y."/>
        </authorList>
    </citation>
    <scope>NUCLEOTIDE SEQUENCE</scope>
</reference>
<evidence type="ECO:0000256" key="10">
    <source>
        <dbReference type="ARBA" id="ARBA00022989"/>
    </source>
</evidence>
<evidence type="ECO:0000259" key="17">
    <source>
        <dbReference type="Pfam" id="PF00361"/>
    </source>
</evidence>
<dbReference type="PANTHER" id="PTHR42829">
    <property type="entry name" value="NADH-UBIQUINONE OXIDOREDUCTASE CHAIN 5"/>
    <property type="match status" value="1"/>
</dbReference>
<feature type="transmembrane region" description="Helical" evidence="16">
    <location>
        <begin position="36"/>
        <end position="60"/>
    </location>
</feature>
<dbReference type="GO" id="GO:0042773">
    <property type="term" value="P:ATP synthesis coupled electron transport"/>
    <property type="evidence" value="ECO:0007669"/>
    <property type="project" value="InterPro"/>
</dbReference>
<evidence type="ECO:0000256" key="14">
    <source>
        <dbReference type="ARBA" id="ARBA00023136"/>
    </source>
</evidence>
<dbReference type="GeneID" id="15333403"/>
<feature type="transmembrane region" description="Helical" evidence="16">
    <location>
        <begin position="90"/>
        <end position="110"/>
    </location>
</feature>
<feature type="transmembrane region" description="Helical" evidence="16">
    <location>
        <begin position="177"/>
        <end position="195"/>
    </location>
</feature>
<keyword evidence="12 16" id="KW-0830">Ubiquinone</keyword>
<feature type="transmembrane region" description="Helical" evidence="16">
    <location>
        <begin position="331"/>
        <end position="353"/>
    </location>
</feature>
<evidence type="ECO:0000256" key="13">
    <source>
        <dbReference type="ARBA" id="ARBA00023128"/>
    </source>
</evidence>
<accession>M4YP17</accession>
<keyword evidence="14 16" id="KW-0472">Membrane</keyword>
<evidence type="ECO:0000256" key="6">
    <source>
        <dbReference type="ARBA" id="ARBA00022692"/>
    </source>
</evidence>
<feature type="transmembrane region" description="Helical" evidence="16">
    <location>
        <begin position="594"/>
        <end position="611"/>
    </location>
</feature>
<keyword evidence="13 16" id="KW-0496">Mitochondrion</keyword>
<feature type="transmembrane region" description="Helical" evidence="16">
    <location>
        <begin position="491"/>
        <end position="511"/>
    </location>
</feature>
<dbReference type="GO" id="GO:0003954">
    <property type="term" value="F:NADH dehydrogenase activity"/>
    <property type="evidence" value="ECO:0007669"/>
    <property type="project" value="TreeGrafter"/>
</dbReference>
<dbReference type="InterPro" id="IPR003945">
    <property type="entry name" value="NU5C-like"/>
</dbReference>
<dbReference type="Pfam" id="PF00662">
    <property type="entry name" value="Proton_antipo_N"/>
    <property type="match status" value="1"/>
</dbReference>
<dbReference type="InterPro" id="IPR001750">
    <property type="entry name" value="ND/Mrp_TM"/>
</dbReference>